<feature type="domain" description="Polysaccharide pyruvyl transferase" evidence="1">
    <location>
        <begin position="16"/>
        <end position="318"/>
    </location>
</feature>
<dbReference type="KEGG" id="mamm:ABNF92_17185"/>
<organism evidence="2">
    <name type="scientific">Marinobacter sp. MMG032</name>
    <dbReference type="NCBI Taxonomy" id="3158548"/>
    <lineage>
        <taxon>Bacteria</taxon>
        <taxon>Pseudomonadati</taxon>
        <taxon>Pseudomonadota</taxon>
        <taxon>Gammaproteobacteria</taxon>
        <taxon>Pseudomonadales</taxon>
        <taxon>Marinobacteraceae</taxon>
        <taxon>Marinobacter</taxon>
    </lineage>
</organism>
<proteinExistence type="predicted"/>
<dbReference type="RefSeq" id="WP_349342823.1">
    <property type="nucleotide sequence ID" value="NZ_CP157802.1"/>
</dbReference>
<evidence type="ECO:0000313" key="2">
    <source>
        <dbReference type="EMBL" id="XBQ19161.1"/>
    </source>
</evidence>
<dbReference type="Pfam" id="PF04230">
    <property type="entry name" value="PS_pyruv_trans"/>
    <property type="match status" value="1"/>
</dbReference>
<protein>
    <submittedName>
        <fullName evidence="2">Polysaccharide pyruvyl transferase family protein</fullName>
        <ecNumber evidence="2">2.4.-.-</ecNumber>
    </submittedName>
</protein>
<keyword evidence="2" id="KW-0328">Glycosyltransferase</keyword>
<reference evidence="2" key="1">
    <citation type="submission" date="2024-05" db="EMBL/GenBank/DDBJ databases">
        <title>Draft Genome Sequences of Flagellimonas sp. MMG031 and Marinobacter sp. MMG032 Isolated from the dinoflagellate Symbiodinium pilosum.</title>
        <authorList>
            <person name="Shikuma N.J."/>
            <person name="Farrell M.V."/>
        </authorList>
    </citation>
    <scope>NUCLEOTIDE SEQUENCE</scope>
    <source>
        <strain evidence="2">MMG032</strain>
    </source>
</reference>
<evidence type="ECO:0000259" key="1">
    <source>
        <dbReference type="Pfam" id="PF04230"/>
    </source>
</evidence>
<sequence>MTEPKIAILTQPLGHNYGGLLQAYALQTYLKKIGARVETLDRRQKKTKLQKGKKLITELVKFATGQIKSLPTKKRQEWVFSELIEFRDRKIEMSPKMEDERELRAYYRERDFDIFLVGSDQVWRPCYSPSILNYYLDFLDDIKSPARRIAYGVSFGVDEWEYSDHLTGKCRTLAQKFNAVSVRELSGVDLCKNKLNVSAKCVVDPTLLLEVEDYESLIEQCVGEKHVGGLLLYILDPEPRSRAIADIVSVSRGIDIFSIKPHRQIEKVPVRDRAKFQLPSVEYWLKAFNDASFIVTDSFHGTVFSILFNKPFIVVGNKVRGMARFQSFLSQMGLTERLVESPTEVSSKLINSEIDWDAVNRKKTVLAEAGRNFLDTYILNH</sequence>
<gene>
    <name evidence="2" type="ORF">ABNF92_17185</name>
</gene>
<dbReference type="EC" id="2.4.-.-" evidence="2"/>
<name>A0AAU7MKY5_9GAMM</name>
<dbReference type="InterPro" id="IPR007345">
    <property type="entry name" value="Polysacch_pyruvyl_Trfase"/>
</dbReference>
<dbReference type="EMBL" id="CP157802">
    <property type="protein sequence ID" value="XBQ19161.1"/>
    <property type="molecule type" value="Genomic_DNA"/>
</dbReference>
<keyword evidence="2" id="KW-0808">Transferase</keyword>
<dbReference type="AlphaFoldDB" id="A0AAU7MKY5"/>
<accession>A0AAU7MKY5</accession>
<dbReference type="GO" id="GO:0016757">
    <property type="term" value="F:glycosyltransferase activity"/>
    <property type="evidence" value="ECO:0007669"/>
    <property type="project" value="UniProtKB-KW"/>
</dbReference>